<protein>
    <submittedName>
        <fullName evidence="2">Uncharacterized protein</fullName>
    </submittedName>
</protein>
<keyword evidence="1" id="KW-0472">Membrane</keyword>
<reference evidence="2" key="1">
    <citation type="journal article" date="2020" name="J. ISSAAS">
        <title>Lactobacilli and other gastrointestinal microbiota of Peromyscus leucopus, reservoir host for agents of Lyme disease and other zoonoses in North America.</title>
        <authorList>
            <person name="Milovic A."/>
            <person name="Bassam K."/>
            <person name="Shao H."/>
            <person name="Chatzistamou I."/>
            <person name="Tufts D.M."/>
            <person name="Diuk-Wasser M."/>
            <person name="Barbour A.G."/>
        </authorList>
    </citation>
    <scope>NUCLEOTIDE SEQUENCE</scope>
    <source>
        <strain evidence="2">LL4</strain>
    </source>
</reference>
<accession>A0A650ELG4</accession>
<feature type="transmembrane region" description="Helical" evidence="1">
    <location>
        <begin position="268"/>
        <end position="288"/>
    </location>
</feature>
<gene>
    <name evidence="2" type="ORF">Helico5904_0880</name>
</gene>
<feature type="transmembrane region" description="Helical" evidence="1">
    <location>
        <begin position="69"/>
        <end position="97"/>
    </location>
</feature>
<keyword evidence="1" id="KW-1133">Transmembrane helix</keyword>
<evidence type="ECO:0000313" key="2">
    <source>
        <dbReference type="EMBL" id="QGT50416.1"/>
    </source>
</evidence>
<dbReference type="EMBL" id="MN577569">
    <property type="protein sequence ID" value="QGT50416.1"/>
    <property type="molecule type" value="Genomic_DNA"/>
</dbReference>
<feature type="transmembrane region" description="Helical" evidence="1">
    <location>
        <begin position="28"/>
        <end position="48"/>
    </location>
</feature>
<feature type="transmembrane region" description="Helical" evidence="1">
    <location>
        <begin position="103"/>
        <end position="120"/>
    </location>
</feature>
<feature type="transmembrane region" description="Helical" evidence="1">
    <location>
        <begin position="218"/>
        <end position="239"/>
    </location>
</feature>
<keyword evidence="1" id="KW-0812">Transmembrane</keyword>
<feature type="transmembrane region" description="Helical" evidence="1">
    <location>
        <begin position="5"/>
        <end position="22"/>
    </location>
</feature>
<name>A0A650ELG4_9HELI</name>
<evidence type="ECO:0000256" key="1">
    <source>
        <dbReference type="SAM" id="Phobius"/>
    </source>
</evidence>
<feature type="transmembrane region" description="Helical" evidence="1">
    <location>
        <begin position="140"/>
        <end position="160"/>
    </location>
</feature>
<proteinExistence type="predicted"/>
<sequence length="601" mass="67419">MKYLNLSFFITAILLILIVGFFPHWCILLFVALILLFVALYTQVYQIIKIRKQATIKAYYKENSFLHRYFGHFTLSKLIAIVVAFCGSVSLFFILMFPSGSDILILCLLVPISIYSYYLIRKLCIANLAIDFAPFLAKKYTAAFCALCACIASICLATQIPALELKTHYEALVQQSNITQMTCTFWKESFGFVLLKKAILDVLRSSIGDRYLTFALDLLYALGNFACFVSFSLLCLSGVKTSISPTESQEAKANTSDSHYSKIPILRIFTMPSFFGTLFFLIFLYIAFNISIHLQPLAKTTLKPHALISSQLVDKGAQYIEISVQGIHSFIDTKDLPALQTKIKNHLLDFQNELDNMSDESINTYLAKKEMIIDAYSRWYFSIYGEYTRLFYSALGKGEEYAQEQFIFLLKTYTPYDLQEHLNGLYDTHLQDLKKKMQQTFELFSYQKTKEGAKITQNTNLDVFNQSLDLLSPRATDGISALLSISVGGVMILKASGKAIAKSGGKLLGKTALKKGTSTAVGAGGALLCGAFAPLCAIGFFVATDVVINSVDEALNEDTFKAKMREGFDLWEIQLKNSLKQYNAQLSSQILESIPLYESEH</sequence>
<organism evidence="2">
    <name type="scientific">uncultured Helicobacter sp</name>
    <dbReference type="NCBI Taxonomy" id="175537"/>
    <lineage>
        <taxon>Bacteria</taxon>
        <taxon>Pseudomonadati</taxon>
        <taxon>Campylobacterota</taxon>
        <taxon>Epsilonproteobacteria</taxon>
        <taxon>Campylobacterales</taxon>
        <taxon>Helicobacteraceae</taxon>
        <taxon>Helicobacter</taxon>
        <taxon>environmental samples</taxon>
    </lineage>
</organism>
<dbReference type="AlphaFoldDB" id="A0A650ELG4"/>